<dbReference type="EMBL" id="LQYY01000001">
    <property type="protein sequence ID" value="KYD35407.1"/>
    <property type="molecule type" value="Genomic_DNA"/>
</dbReference>
<gene>
    <name evidence="1" type="ORF">B4114_1358</name>
</gene>
<dbReference type="AlphaFoldDB" id="A0A150NFA7"/>
<dbReference type="PATRIC" id="fig|1422.17.peg.21"/>
<proteinExistence type="predicted"/>
<dbReference type="RefSeq" id="WP_412459067.1">
    <property type="nucleotide sequence ID" value="NZ_LQYY01000001.1"/>
</dbReference>
<evidence type="ECO:0000313" key="2">
    <source>
        <dbReference type="Proteomes" id="UP000075517"/>
    </source>
</evidence>
<reference evidence="1 2" key="1">
    <citation type="submission" date="2016-01" db="EMBL/GenBank/DDBJ databases">
        <title>Draft Genome Sequences of Seven Thermophilic Sporeformers Isolated from Foods.</title>
        <authorList>
            <person name="Berendsen E.M."/>
            <person name="Wells-Bennik M.H."/>
            <person name="Krawcyk A.O."/>
            <person name="De Jong A."/>
            <person name="Holsappel S."/>
            <person name="Eijlander R.T."/>
            <person name="Kuipers O.P."/>
        </authorList>
    </citation>
    <scope>NUCLEOTIDE SEQUENCE [LARGE SCALE GENOMIC DNA]</scope>
    <source>
        <strain evidence="1 2">B4114</strain>
    </source>
</reference>
<name>A0A150NFA7_GEOSE</name>
<evidence type="ECO:0000313" key="1">
    <source>
        <dbReference type="EMBL" id="KYD35407.1"/>
    </source>
</evidence>
<sequence>MSGRIGIRFMGTGDIVLIDEGRKGQTYYRLCPDDWKRVERQLVC</sequence>
<protein>
    <submittedName>
        <fullName evidence="1">Uncharacterized protein</fullName>
    </submittedName>
</protein>
<accession>A0A150NFA7</accession>
<dbReference type="Proteomes" id="UP000075517">
    <property type="component" value="Unassembled WGS sequence"/>
</dbReference>
<comment type="caution">
    <text evidence="1">The sequence shown here is derived from an EMBL/GenBank/DDBJ whole genome shotgun (WGS) entry which is preliminary data.</text>
</comment>
<organism evidence="1 2">
    <name type="scientific">Geobacillus stearothermophilus</name>
    <name type="common">Bacillus stearothermophilus</name>
    <dbReference type="NCBI Taxonomy" id="1422"/>
    <lineage>
        <taxon>Bacteria</taxon>
        <taxon>Bacillati</taxon>
        <taxon>Bacillota</taxon>
        <taxon>Bacilli</taxon>
        <taxon>Bacillales</taxon>
        <taxon>Anoxybacillaceae</taxon>
        <taxon>Geobacillus</taxon>
    </lineage>
</organism>